<dbReference type="VEuPathDB" id="MicrosporidiaDB:ECANGB1_1177"/>
<dbReference type="AlphaFoldDB" id="A0A1Y1S6L0"/>
<feature type="region of interest" description="Disordered" evidence="1">
    <location>
        <begin position="231"/>
        <end position="272"/>
    </location>
</feature>
<protein>
    <submittedName>
        <fullName evidence="2">Uncharacterized protein</fullName>
    </submittedName>
</protein>
<gene>
    <name evidence="2" type="ORF">ECANGB1_1177</name>
</gene>
<evidence type="ECO:0000313" key="3">
    <source>
        <dbReference type="Proteomes" id="UP000192639"/>
    </source>
</evidence>
<proteinExistence type="predicted"/>
<accession>A0A1Y1S6L0</accession>
<dbReference type="EMBL" id="LWDP01000033">
    <property type="protein sequence ID" value="ORD94089.1"/>
    <property type="molecule type" value="Genomic_DNA"/>
</dbReference>
<organism evidence="2 3">
    <name type="scientific">Enterospora canceri</name>
    <dbReference type="NCBI Taxonomy" id="1081671"/>
    <lineage>
        <taxon>Eukaryota</taxon>
        <taxon>Fungi</taxon>
        <taxon>Fungi incertae sedis</taxon>
        <taxon>Microsporidia</taxon>
        <taxon>Enterocytozoonidae</taxon>
        <taxon>Enterospora</taxon>
    </lineage>
</organism>
<keyword evidence="3" id="KW-1185">Reference proteome</keyword>
<evidence type="ECO:0000313" key="2">
    <source>
        <dbReference type="EMBL" id="ORD94089.1"/>
    </source>
</evidence>
<dbReference type="Proteomes" id="UP000192639">
    <property type="component" value="Unassembled WGS sequence"/>
</dbReference>
<reference evidence="2 3" key="1">
    <citation type="journal article" date="2017" name="Environ. Microbiol.">
        <title>Decay of the glycolytic pathway and adaptation to intranuclear parasitism within Enterocytozoonidae microsporidia.</title>
        <authorList>
            <person name="Wiredu Boakye D."/>
            <person name="Jaroenlak P."/>
            <person name="Prachumwat A."/>
            <person name="Williams T.A."/>
            <person name="Bateman K.S."/>
            <person name="Itsathitphaisarn O."/>
            <person name="Sritunyalucksana K."/>
            <person name="Paszkiewicz K.H."/>
            <person name="Moore K.A."/>
            <person name="Stentiford G.D."/>
            <person name="Williams B.A."/>
        </authorList>
    </citation>
    <scope>NUCLEOTIDE SEQUENCE [LARGE SCALE GENOMIC DNA]</scope>
    <source>
        <strain evidence="2 3">GB1</strain>
    </source>
</reference>
<dbReference type="OrthoDB" id="10672550at2759"/>
<sequence length="317" mass="36786">MHKIANNRNRALIMENKNINEDVREFNYKESVSESEMVNQTSDIYEDVGANVISSCRLNKTKNIAVGIKEYLKGRLEVQKEFEIKKVQQNVRARMFDQNVEDGIELFYYNRDNYEIDEIGVESEESAVESNRVKMTNKITRVEYSDEKENLRPRRKSRGFVDMEAEYSGEDETEEADEIGKEELDDFIDGDEGNIDQGVNYELLKNDLDEEKREVEQLEKEVYRRFDGTRRVRQNGTDGGELEKIESESEESSEIEEMDLADSREKEENATFVGDRSVVCGVGQESGENKPGLKLKNDQIISRLKKTGKKMFRGFDR</sequence>
<name>A0A1Y1S6L0_9MICR</name>
<feature type="compositionally biased region" description="Acidic residues" evidence="1">
    <location>
        <begin position="248"/>
        <end position="260"/>
    </location>
</feature>
<comment type="caution">
    <text evidence="2">The sequence shown here is derived from an EMBL/GenBank/DDBJ whole genome shotgun (WGS) entry which is preliminary data.</text>
</comment>
<evidence type="ECO:0000256" key="1">
    <source>
        <dbReference type="SAM" id="MobiDB-lite"/>
    </source>
</evidence>